<keyword evidence="3" id="KW-0813">Transport</keyword>
<dbReference type="AlphaFoldDB" id="A0A7S3CRR2"/>
<comment type="subcellular location">
    <subcellularLocation>
        <location evidence="1">Endomembrane system</location>
    </subcellularLocation>
</comment>
<dbReference type="GO" id="GO:0015031">
    <property type="term" value="P:protein transport"/>
    <property type="evidence" value="ECO:0007669"/>
    <property type="project" value="UniProtKB-KW"/>
</dbReference>
<keyword evidence="4" id="KW-0653">Protein transport</keyword>
<sequence>MGADLGDDGPKVTSFIDDIPELEEMGATVVFREFASITIFFVINKYSESELAVLDLIQFFVEVLDKYFGNNVCEIDLVFNPDKLHYILDEVILDGIVISLDVDKVLGVLMSRQEAILQQ</sequence>
<evidence type="ECO:0000313" key="7">
    <source>
        <dbReference type="EMBL" id="CAE0235430.1"/>
    </source>
</evidence>
<accession>A0A7S3CRR2</accession>
<name>A0A7S3CRR2_9SPIT</name>
<reference evidence="7" key="1">
    <citation type="submission" date="2021-01" db="EMBL/GenBank/DDBJ databases">
        <authorList>
            <person name="Corre E."/>
            <person name="Pelletier E."/>
            <person name="Niang G."/>
            <person name="Scheremetjew M."/>
            <person name="Finn R."/>
            <person name="Kale V."/>
            <person name="Holt S."/>
            <person name="Cochrane G."/>
            <person name="Meng A."/>
            <person name="Brown T."/>
            <person name="Cohen L."/>
        </authorList>
    </citation>
    <scope>NUCLEOTIDE SEQUENCE</scope>
    <source>
        <strain evidence="7">Ras09</strain>
    </source>
</reference>
<dbReference type="SUPFAM" id="SSF64356">
    <property type="entry name" value="SNARE-like"/>
    <property type="match status" value="1"/>
</dbReference>
<gene>
    <name evidence="7" type="ORF">SRAS04492_LOCUS7237</name>
</gene>
<organism evidence="7">
    <name type="scientific">Strombidium rassoulzadegani</name>
    <dbReference type="NCBI Taxonomy" id="1082188"/>
    <lineage>
        <taxon>Eukaryota</taxon>
        <taxon>Sar</taxon>
        <taxon>Alveolata</taxon>
        <taxon>Ciliophora</taxon>
        <taxon>Intramacronucleata</taxon>
        <taxon>Spirotrichea</taxon>
        <taxon>Oligotrichia</taxon>
        <taxon>Strombidiidae</taxon>
        <taxon>Strombidium</taxon>
    </lineage>
</organism>
<protein>
    <recommendedName>
        <fullName evidence="6">AP complex mu/sigma subunit domain-containing protein</fullName>
    </recommendedName>
</protein>
<evidence type="ECO:0000256" key="5">
    <source>
        <dbReference type="ARBA" id="ARBA00023136"/>
    </source>
</evidence>
<dbReference type="InterPro" id="IPR011012">
    <property type="entry name" value="Longin-like_dom_sf"/>
</dbReference>
<keyword evidence="5" id="KW-0472">Membrane</keyword>
<evidence type="ECO:0000256" key="3">
    <source>
        <dbReference type="ARBA" id="ARBA00022448"/>
    </source>
</evidence>
<dbReference type="GO" id="GO:0012505">
    <property type="term" value="C:endomembrane system"/>
    <property type="evidence" value="ECO:0007669"/>
    <property type="project" value="UniProtKB-SubCell"/>
</dbReference>
<evidence type="ECO:0000256" key="2">
    <source>
        <dbReference type="ARBA" id="ARBA00006972"/>
    </source>
</evidence>
<evidence type="ECO:0000256" key="1">
    <source>
        <dbReference type="ARBA" id="ARBA00004308"/>
    </source>
</evidence>
<dbReference type="EMBL" id="HBIA01014412">
    <property type="protein sequence ID" value="CAE0235430.1"/>
    <property type="molecule type" value="Transcribed_RNA"/>
</dbReference>
<dbReference type="PANTHER" id="PTHR11753">
    <property type="entry name" value="ADAPTOR COMPLEXES SMALL SUBUNIT FAMILY"/>
    <property type="match status" value="1"/>
</dbReference>
<evidence type="ECO:0000259" key="6">
    <source>
        <dbReference type="Pfam" id="PF01217"/>
    </source>
</evidence>
<dbReference type="Pfam" id="PF01217">
    <property type="entry name" value="Clat_adaptor_s"/>
    <property type="match status" value="1"/>
</dbReference>
<proteinExistence type="inferred from homology"/>
<feature type="domain" description="AP complex mu/sigma subunit" evidence="6">
    <location>
        <begin position="23"/>
        <end position="113"/>
    </location>
</feature>
<comment type="similarity">
    <text evidence="2">Belongs to the adaptor complexes small subunit family.</text>
</comment>
<dbReference type="Gene3D" id="3.30.450.60">
    <property type="match status" value="1"/>
</dbReference>
<evidence type="ECO:0000256" key="4">
    <source>
        <dbReference type="ARBA" id="ARBA00022927"/>
    </source>
</evidence>
<dbReference type="InterPro" id="IPR016635">
    <property type="entry name" value="AP_complex_ssu"/>
</dbReference>
<dbReference type="InterPro" id="IPR022775">
    <property type="entry name" value="AP_mu_sigma_su"/>
</dbReference>